<comment type="catalytic activity">
    <reaction evidence="11">
        <text>CMP + ATP = CDP + ADP</text>
        <dbReference type="Rhea" id="RHEA:11600"/>
        <dbReference type="ChEBI" id="CHEBI:30616"/>
        <dbReference type="ChEBI" id="CHEBI:58069"/>
        <dbReference type="ChEBI" id="CHEBI:60377"/>
        <dbReference type="ChEBI" id="CHEBI:456216"/>
        <dbReference type="EC" id="2.7.4.14"/>
    </reaction>
</comment>
<evidence type="ECO:0000259" key="16">
    <source>
        <dbReference type="Pfam" id="PF02223"/>
    </source>
</evidence>
<name>A0A3Q1IJE7_ANATE</name>
<keyword evidence="7" id="KW-0809">Transit peptide</keyword>
<dbReference type="GeneID" id="113148529"/>
<keyword evidence="18" id="KW-1185">Reference proteome</keyword>
<evidence type="ECO:0000256" key="15">
    <source>
        <dbReference type="ARBA" id="ARBA00076149"/>
    </source>
</evidence>
<evidence type="ECO:0000256" key="4">
    <source>
        <dbReference type="ARBA" id="ARBA00022741"/>
    </source>
</evidence>
<keyword evidence="10" id="KW-0496">Mitochondrion</keyword>
<evidence type="ECO:0000256" key="9">
    <source>
        <dbReference type="ARBA" id="ARBA00023054"/>
    </source>
</evidence>
<dbReference type="GO" id="GO:0006233">
    <property type="term" value="P:dTDP biosynthetic process"/>
    <property type="evidence" value="ECO:0007669"/>
    <property type="project" value="TreeGrafter"/>
</dbReference>
<keyword evidence="5" id="KW-0418">Kinase</keyword>
<dbReference type="RefSeq" id="XP_026196029.1">
    <property type="nucleotide sequence ID" value="XM_026340244.1"/>
</dbReference>
<dbReference type="InterPro" id="IPR039430">
    <property type="entry name" value="Thymidylate_kin-like_dom"/>
</dbReference>
<dbReference type="InterPro" id="IPR014505">
    <property type="entry name" value="UMP-CMP_kinase_2"/>
</dbReference>
<evidence type="ECO:0000256" key="12">
    <source>
        <dbReference type="ARBA" id="ARBA00051598"/>
    </source>
</evidence>
<gene>
    <name evidence="17" type="primary">CMPK2</name>
</gene>
<dbReference type="PIRSF" id="PIRSF019736">
    <property type="entry name" value="dTMP_TKRP1"/>
    <property type="match status" value="1"/>
</dbReference>
<dbReference type="STRING" id="64144.ENSATEP00000020425"/>
<evidence type="ECO:0000313" key="18">
    <source>
        <dbReference type="Proteomes" id="UP000265040"/>
    </source>
</evidence>
<evidence type="ECO:0000256" key="7">
    <source>
        <dbReference type="ARBA" id="ARBA00022946"/>
    </source>
</evidence>
<dbReference type="PANTHER" id="PTHR10344:SF4">
    <property type="entry name" value="UMP-CMP KINASE 2, MITOCHONDRIAL"/>
    <property type="match status" value="1"/>
</dbReference>
<evidence type="ECO:0000256" key="10">
    <source>
        <dbReference type="ARBA" id="ARBA00023128"/>
    </source>
</evidence>
<dbReference type="GeneTree" id="ENSGT00940000154030"/>
<evidence type="ECO:0000256" key="1">
    <source>
        <dbReference type="ARBA" id="ARBA00004173"/>
    </source>
</evidence>
<dbReference type="OrthoDB" id="425602at2759"/>
<dbReference type="SUPFAM" id="SSF52540">
    <property type="entry name" value="P-loop containing nucleoside triphosphate hydrolases"/>
    <property type="match status" value="1"/>
</dbReference>
<keyword evidence="4" id="KW-0547">Nucleotide-binding</keyword>
<evidence type="ECO:0000256" key="5">
    <source>
        <dbReference type="ARBA" id="ARBA00022777"/>
    </source>
</evidence>
<dbReference type="GO" id="GO:0004550">
    <property type="term" value="F:nucleoside diphosphate kinase activity"/>
    <property type="evidence" value="ECO:0007669"/>
    <property type="project" value="TreeGrafter"/>
</dbReference>
<comment type="catalytic activity">
    <reaction evidence="12">
        <text>dCMP + ATP = dCDP + ADP</text>
        <dbReference type="Rhea" id="RHEA:25094"/>
        <dbReference type="ChEBI" id="CHEBI:30616"/>
        <dbReference type="ChEBI" id="CHEBI:57566"/>
        <dbReference type="ChEBI" id="CHEBI:58593"/>
        <dbReference type="ChEBI" id="CHEBI:456216"/>
        <dbReference type="EC" id="2.7.4.14"/>
    </reaction>
</comment>
<reference evidence="17" key="1">
    <citation type="submission" date="2021-04" db="EMBL/GenBank/DDBJ databases">
        <authorList>
            <consortium name="Wellcome Sanger Institute Data Sharing"/>
        </authorList>
    </citation>
    <scope>NUCLEOTIDE SEQUENCE [LARGE SCALE GENOMIC DNA]</scope>
</reference>
<sequence length="418" mass="47278">MARRTASLLTHWSARVFSVEFNGAPDYFAIQDKHRGEPAPQVFRKVQSSDRCYSLLVCSSDRIRRAKFYAELKDKLLRSLPAECELSPMSSFLPHVKDSLIKGYFLKANPGDSLPTERLLRDLIQSESLLVCSYLKCENSRQWTQRLWTHTGSSVMSKEYCVVPTDAPDYHPSTLNIINSDVFYSFEEAHQVLRKCGDIIPEATSVLELLPSRAEARSKPDFPVIVIEGLDATGKTTLTQSLRDTLGAVLLPSPPQCLSPWRARFDQEPPLIRRAFYALGNYITAEQIVQEGMKTPVIVDRYWHSTASYAIATAVSGPPCNLPAEGSEVYRWPRDLLQPSLVVLLTLDPEERKRRLRDRGQGKTEEEQELDHNQLFRLKVEEAYRRISGPACVTVDAGPSADQVLQQVLILIRDKCQL</sequence>
<dbReference type="GO" id="GO:0005524">
    <property type="term" value="F:ATP binding"/>
    <property type="evidence" value="ECO:0007669"/>
    <property type="project" value="UniProtKB-KW"/>
</dbReference>
<dbReference type="InParanoid" id="A0A3Q1IJE7"/>
<evidence type="ECO:0000256" key="8">
    <source>
        <dbReference type="ARBA" id="ARBA00022975"/>
    </source>
</evidence>
<proteinExistence type="inferred from homology"/>
<evidence type="ECO:0000313" key="17">
    <source>
        <dbReference type="Ensembl" id="ENSATEP00000020425.1"/>
    </source>
</evidence>
<accession>A0A3Q1IJE7</accession>
<evidence type="ECO:0000256" key="11">
    <source>
        <dbReference type="ARBA" id="ARBA00051396"/>
    </source>
</evidence>
<keyword evidence="3" id="KW-0808">Transferase</keyword>
<evidence type="ECO:0000256" key="3">
    <source>
        <dbReference type="ARBA" id="ARBA00022679"/>
    </source>
</evidence>
<dbReference type="GO" id="GO:0050145">
    <property type="term" value="F:nucleoside monophosphate kinase activity"/>
    <property type="evidence" value="ECO:0007669"/>
    <property type="project" value="InterPro"/>
</dbReference>
<organism evidence="17 18">
    <name type="scientific">Anabas testudineus</name>
    <name type="common">Climbing perch</name>
    <name type="synonym">Anthias testudineus</name>
    <dbReference type="NCBI Taxonomy" id="64144"/>
    <lineage>
        <taxon>Eukaryota</taxon>
        <taxon>Metazoa</taxon>
        <taxon>Chordata</taxon>
        <taxon>Craniata</taxon>
        <taxon>Vertebrata</taxon>
        <taxon>Euteleostomi</taxon>
        <taxon>Actinopterygii</taxon>
        <taxon>Neopterygii</taxon>
        <taxon>Teleostei</taxon>
        <taxon>Neoteleostei</taxon>
        <taxon>Acanthomorphata</taxon>
        <taxon>Anabantaria</taxon>
        <taxon>Anabantiformes</taxon>
        <taxon>Anabantoidei</taxon>
        <taxon>Anabantidae</taxon>
        <taxon>Anabas</taxon>
    </lineage>
</organism>
<dbReference type="EC" id="2.7.4.14" evidence="13"/>
<dbReference type="PANTHER" id="PTHR10344">
    <property type="entry name" value="THYMIDYLATE KINASE"/>
    <property type="match status" value="1"/>
</dbReference>
<dbReference type="GO" id="GO:0005739">
    <property type="term" value="C:mitochondrion"/>
    <property type="evidence" value="ECO:0007669"/>
    <property type="project" value="UniProtKB-SubCell"/>
</dbReference>
<comment type="similarity">
    <text evidence="2">Belongs to the thymidylate kinase family.</text>
</comment>
<evidence type="ECO:0000256" key="13">
    <source>
        <dbReference type="ARBA" id="ARBA00066590"/>
    </source>
</evidence>
<dbReference type="GO" id="GO:0006235">
    <property type="term" value="P:dTTP biosynthetic process"/>
    <property type="evidence" value="ECO:0007669"/>
    <property type="project" value="TreeGrafter"/>
</dbReference>
<dbReference type="AlphaFoldDB" id="A0A3Q1IJE7"/>
<dbReference type="Proteomes" id="UP000265040">
    <property type="component" value="Chromosome 22"/>
</dbReference>
<dbReference type="GO" id="GO:0004798">
    <property type="term" value="F:dTMP kinase activity"/>
    <property type="evidence" value="ECO:0007669"/>
    <property type="project" value="TreeGrafter"/>
</dbReference>
<keyword evidence="8" id="KW-0665">Pyrimidine biosynthesis</keyword>
<evidence type="ECO:0000256" key="6">
    <source>
        <dbReference type="ARBA" id="ARBA00022840"/>
    </source>
</evidence>
<protein>
    <recommendedName>
        <fullName evidence="14">UMP-CMP kinase 2, mitochondrial</fullName>
        <ecNumber evidence="13">2.7.4.14</ecNumber>
    </recommendedName>
    <alternativeName>
        <fullName evidence="15">Nucleoside-diphosphate kinase</fullName>
    </alternativeName>
</protein>
<dbReference type="GO" id="GO:0006227">
    <property type="term" value="P:dUDP biosynthetic process"/>
    <property type="evidence" value="ECO:0007669"/>
    <property type="project" value="TreeGrafter"/>
</dbReference>
<dbReference type="Ensembl" id="ENSATET00000020779.3">
    <property type="protein sequence ID" value="ENSATEP00000020425.1"/>
    <property type="gene ID" value="ENSATEG00000014256.3"/>
</dbReference>
<comment type="subcellular location">
    <subcellularLocation>
        <location evidence="1">Mitochondrion</location>
    </subcellularLocation>
</comment>
<reference evidence="17" key="3">
    <citation type="submission" date="2025-09" db="UniProtKB">
        <authorList>
            <consortium name="Ensembl"/>
        </authorList>
    </citation>
    <scope>IDENTIFICATION</scope>
</reference>
<dbReference type="Gene3D" id="3.40.50.300">
    <property type="entry name" value="P-loop containing nucleotide triphosphate hydrolases"/>
    <property type="match status" value="1"/>
</dbReference>
<keyword evidence="9" id="KW-0175">Coiled coil</keyword>
<dbReference type="OMA" id="CYSVLVC"/>
<dbReference type="InterPro" id="IPR027417">
    <property type="entry name" value="P-loop_NTPase"/>
</dbReference>
<reference evidence="17" key="2">
    <citation type="submission" date="2025-08" db="UniProtKB">
        <authorList>
            <consortium name="Ensembl"/>
        </authorList>
    </citation>
    <scope>IDENTIFICATION</scope>
</reference>
<keyword evidence="6" id="KW-0067">ATP-binding</keyword>
<evidence type="ECO:0000256" key="2">
    <source>
        <dbReference type="ARBA" id="ARBA00009776"/>
    </source>
</evidence>
<feature type="domain" description="Thymidylate kinase-like" evidence="16">
    <location>
        <begin position="227"/>
        <end position="407"/>
    </location>
</feature>
<evidence type="ECO:0000256" key="14">
    <source>
        <dbReference type="ARBA" id="ARBA00070686"/>
    </source>
</evidence>
<dbReference type="Pfam" id="PF02223">
    <property type="entry name" value="Thymidylate_kin"/>
    <property type="match status" value="1"/>
</dbReference>
<dbReference type="FunFam" id="3.40.50.300:FF:001133">
    <property type="entry name" value="UMP-CMP kinase 2, mitochondrial"/>
    <property type="match status" value="1"/>
</dbReference>